<dbReference type="Proteomes" id="UP000828390">
    <property type="component" value="Unassembled WGS sequence"/>
</dbReference>
<keyword evidence="2" id="KW-1185">Reference proteome</keyword>
<sequence>MQSPSGSWCQHLARCLSTQQRHGLLKCAPAARQEPDPSHGVAFRCTGLDRLLQWPETPPFVHLAVDASAMKKAETSFITMVSFSMGTPKTFTL</sequence>
<protein>
    <submittedName>
        <fullName evidence="1">Uncharacterized protein</fullName>
    </submittedName>
</protein>
<reference evidence="1" key="2">
    <citation type="submission" date="2020-11" db="EMBL/GenBank/DDBJ databases">
        <authorList>
            <person name="McCartney M.A."/>
            <person name="Auch B."/>
            <person name="Kono T."/>
            <person name="Mallez S."/>
            <person name="Becker A."/>
            <person name="Gohl D.M."/>
            <person name="Silverstein K.A.T."/>
            <person name="Koren S."/>
            <person name="Bechman K.B."/>
            <person name="Herman A."/>
            <person name="Abrahante J.E."/>
            <person name="Garbe J."/>
        </authorList>
    </citation>
    <scope>NUCLEOTIDE SEQUENCE</scope>
    <source>
        <strain evidence="1">Duluth1</strain>
        <tissue evidence="1">Whole animal</tissue>
    </source>
</reference>
<reference evidence="1" key="1">
    <citation type="journal article" date="2019" name="bioRxiv">
        <title>The Genome of the Zebra Mussel, Dreissena polymorpha: A Resource for Invasive Species Research.</title>
        <authorList>
            <person name="McCartney M.A."/>
            <person name="Auch B."/>
            <person name="Kono T."/>
            <person name="Mallez S."/>
            <person name="Zhang Y."/>
            <person name="Obille A."/>
            <person name="Becker A."/>
            <person name="Abrahante J.E."/>
            <person name="Garbe J."/>
            <person name="Badalamenti J.P."/>
            <person name="Herman A."/>
            <person name="Mangelson H."/>
            <person name="Liachko I."/>
            <person name="Sullivan S."/>
            <person name="Sone E.D."/>
            <person name="Koren S."/>
            <person name="Silverstein K.A.T."/>
            <person name="Beckman K.B."/>
            <person name="Gohl D.M."/>
        </authorList>
    </citation>
    <scope>NUCLEOTIDE SEQUENCE</scope>
    <source>
        <strain evidence="1">Duluth1</strain>
        <tissue evidence="1">Whole animal</tissue>
    </source>
</reference>
<comment type="caution">
    <text evidence="1">The sequence shown here is derived from an EMBL/GenBank/DDBJ whole genome shotgun (WGS) entry which is preliminary data.</text>
</comment>
<dbReference type="AlphaFoldDB" id="A0A9D4M8Z9"/>
<dbReference type="EMBL" id="JAIWYP010000002">
    <property type="protein sequence ID" value="KAH3871969.1"/>
    <property type="molecule type" value="Genomic_DNA"/>
</dbReference>
<accession>A0A9D4M8Z9</accession>
<evidence type="ECO:0000313" key="2">
    <source>
        <dbReference type="Proteomes" id="UP000828390"/>
    </source>
</evidence>
<evidence type="ECO:0000313" key="1">
    <source>
        <dbReference type="EMBL" id="KAH3871969.1"/>
    </source>
</evidence>
<proteinExistence type="predicted"/>
<gene>
    <name evidence="1" type="ORF">DPMN_035184</name>
</gene>
<organism evidence="1 2">
    <name type="scientific">Dreissena polymorpha</name>
    <name type="common">Zebra mussel</name>
    <name type="synonym">Mytilus polymorpha</name>
    <dbReference type="NCBI Taxonomy" id="45954"/>
    <lineage>
        <taxon>Eukaryota</taxon>
        <taxon>Metazoa</taxon>
        <taxon>Spiralia</taxon>
        <taxon>Lophotrochozoa</taxon>
        <taxon>Mollusca</taxon>
        <taxon>Bivalvia</taxon>
        <taxon>Autobranchia</taxon>
        <taxon>Heteroconchia</taxon>
        <taxon>Euheterodonta</taxon>
        <taxon>Imparidentia</taxon>
        <taxon>Neoheterodontei</taxon>
        <taxon>Myida</taxon>
        <taxon>Dreissenoidea</taxon>
        <taxon>Dreissenidae</taxon>
        <taxon>Dreissena</taxon>
    </lineage>
</organism>
<name>A0A9D4M8Z9_DREPO</name>